<dbReference type="Pfam" id="PF17838">
    <property type="entry name" value="PH_16"/>
    <property type="match status" value="1"/>
</dbReference>
<dbReference type="SMART" id="SM00233">
    <property type="entry name" value="PH"/>
    <property type="match status" value="1"/>
</dbReference>
<evidence type="ECO:0000259" key="7">
    <source>
        <dbReference type="PROSITE" id="PS50010"/>
    </source>
</evidence>
<feature type="compositionally biased region" description="Low complexity" evidence="5">
    <location>
        <begin position="362"/>
        <end position="382"/>
    </location>
</feature>
<feature type="domain" description="PH" evidence="6">
    <location>
        <begin position="182"/>
        <end position="289"/>
    </location>
</feature>
<dbReference type="InterPro" id="IPR001849">
    <property type="entry name" value="PH_domain"/>
</dbReference>
<proteinExistence type="predicted"/>
<feature type="compositionally biased region" description="Basic and acidic residues" evidence="5">
    <location>
        <begin position="332"/>
        <end position="347"/>
    </location>
</feature>
<dbReference type="AlphaFoldDB" id="A0A6H5IKV3"/>
<dbReference type="PANTHER" id="PTHR45872:SF2">
    <property type="entry name" value="RHO GUANINE NUCLEOTIDE EXCHANGE FACTOR 2, ISOFORM D"/>
    <property type="match status" value="1"/>
</dbReference>
<dbReference type="InterPro" id="IPR035899">
    <property type="entry name" value="DBL_dom_sf"/>
</dbReference>
<dbReference type="InterPro" id="IPR011993">
    <property type="entry name" value="PH-like_dom_sf"/>
</dbReference>
<evidence type="ECO:0000256" key="2">
    <source>
        <dbReference type="ARBA" id="ARBA00022490"/>
    </source>
</evidence>
<keyword evidence="3" id="KW-0597">Phosphoprotein</keyword>
<evidence type="ECO:0000313" key="8">
    <source>
        <dbReference type="EMBL" id="CAB0037400.1"/>
    </source>
</evidence>
<evidence type="ECO:0008006" key="10">
    <source>
        <dbReference type="Google" id="ProtNLM"/>
    </source>
</evidence>
<dbReference type="SUPFAM" id="SSF48065">
    <property type="entry name" value="DBL homology domain (DH-domain)"/>
    <property type="match status" value="1"/>
</dbReference>
<dbReference type="InterPro" id="IPR000219">
    <property type="entry name" value="DH_dom"/>
</dbReference>
<name>A0A6H5IKV3_9HYME</name>
<keyword evidence="9" id="KW-1185">Reference proteome</keyword>
<keyword evidence="2" id="KW-0963">Cytoplasm</keyword>
<dbReference type="InterPro" id="IPR041020">
    <property type="entry name" value="PH_16"/>
</dbReference>
<protein>
    <recommendedName>
        <fullName evidence="10">DH domain-containing protein</fullName>
    </recommendedName>
</protein>
<evidence type="ECO:0000256" key="1">
    <source>
        <dbReference type="ARBA" id="ARBA00004496"/>
    </source>
</evidence>
<dbReference type="Gene3D" id="2.30.29.30">
    <property type="entry name" value="Pleckstrin-homology domain (PH domain)/Phosphotyrosine-binding domain (PTB)"/>
    <property type="match status" value="1"/>
</dbReference>
<keyword evidence="4" id="KW-0175">Coiled coil</keyword>
<dbReference type="PANTHER" id="PTHR45872">
    <property type="entry name" value="RHO GUANINE NUCLEOTIDE EXCHANGE FACTOR 2, ISOFORM D"/>
    <property type="match status" value="1"/>
</dbReference>
<dbReference type="GO" id="GO:0005737">
    <property type="term" value="C:cytoplasm"/>
    <property type="evidence" value="ECO:0007669"/>
    <property type="project" value="UniProtKB-SubCell"/>
</dbReference>
<feature type="region of interest" description="Disordered" evidence="5">
    <location>
        <begin position="292"/>
        <end position="409"/>
    </location>
</feature>
<dbReference type="Pfam" id="PF00621">
    <property type="entry name" value="RhoGEF"/>
    <property type="match status" value="1"/>
</dbReference>
<reference evidence="8 9" key="1">
    <citation type="submission" date="2020-02" db="EMBL/GenBank/DDBJ databases">
        <authorList>
            <person name="Ferguson B K."/>
        </authorList>
    </citation>
    <scope>NUCLEOTIDE SEQUENCE [LARGE SCALE GENOMIC DNA]</scope>
</reference>
<dbReference type="Proteomes" id="UP000479190">
    <property type="component" value="Unassembled WGS sequence"/>
</dbReference>
<dbReference type="EMBL" id="CADCXV010000852">
    <property type="protein sequence ID" value="CAB0037400.1"/>
    <property type="molecule type" value="Genomic_DNA"/>
</dbReference>
<organism evidence="8 9">
    <name type="scientific">Trichogramma brassicae</name>
    <dbReference type="NCBI Taxonomy" id="86971"/>
    <lineage>
        <taxon>Eukaryota</taxon>
        <taxon>Metazoa</taxon>
        <taxon>Ecdysozoa</taxon>
        <taxon>Arthropoda</taxon>
        <taxon>Hexapoda</taxon>
        <taxon>Insecta</taxon>
        <taxon>Pterygota</taxon>
        <taxon>Neoptera</taxon>
        <taxon>Endopterygota</taxon>
        <taxon>Hymenoptera</taxon>
        <taxon>Apocrita</taxon>
        <taxon>Proctotrupomorpha</taxon>
        <taxon>Chalcidoidea</taxon>
        <taxon>Trichogrammatidae</taxon>
        <taxon>Trichogramma</taxon>
    </lineage>
</organism>
<dbReference type="SUPFAM" id="SSF50729">
    <property type="entry name" value="PH domain-like"/>
    <property type="match status" value="1"/>
</dbReference>
<feature type="domain" description="DH" evidence="7">
    <location>
        <begin position="1"/>
        <end position="140"/>
    </location>
</feature>
<dbReference type="Gene3D" id="1.20.900.10">
    <property type="entry name" value="Dbl homology (DH) domain"/>
    <property type="match status" value="1"/>
</dbReference>
<dbReference type="PROSITE" id="PS50003">
    <property type="entry name" value="PH_DOMAIN"/>
    <property type="match status" value="1"/>
</dbReference>
<dbReference type="GO" id="GO:0007186">
    <property type="term" value="P:G protein-coupled receptor signaling pathway"/>
    <property type="evidence" value="ECO:0007669"/>
    <property type="project" value="TreeGrafter"/>
</dbReference>
<evidence type="ECO:0000256" key="4">
    <source>
        <dbReference type="ARBA" id="ARBA00023054"/>
    </source>
</evidence>
<evidence type="ECO:0000259" key="6">
    <source>
        <dbReference type="PROSITE" id="PS50003"/>
    </source>
</evidence>
<comment type="subcellular location">
    <subcellularLocation>
        <location evidence="1">Cytoplasm</location>
    </subcellularLocation>
</comment>
<evidence type="ECO:0000256" key="3">
    <source>
        <dbReference type="ARBA" id="ARBA00022553"/>
    </source>
</evidence>
<sequence>MVQLHSQFNQAMKRKRKENPCVGDIGDLLLDMFDGEAGEVFERAASTFCSKQQVALNALREQRRKDPKLNTILNDIEANPLCRRLQLKDHILTGMLRLTKYPLLFDNLAKYTAEQNEKERTAVLRCLARSREILRSVNQKVKESEDHHRLAEIQRMIDRSAFDKVEHPCVQEFKNLDITKRRLIHEGVLLWRTVAKKPVELHVVLMDDTILLLHKSDDDRLALKFISHMNSVLSPIVRVSTALVRHNAVDKNSLYLVNTSQNGAQIYELVAPSQEERKLWYKHINEAAEALKEKNDKRMTTSSSSNDLGESAEDNLLPETSFKENSNNEANHANKKESEPEKRKETSTVEPVKTNDSNLQQSSSESVDSASVVSPESTTTTENKSAAQVAEDHKKQQTESDDSNLHQPSGVESLRLVTCTQCSLIDPVEVHVEERPVHVAEPVLTPIESLRRIDETVKKALVDKQNIISNILHGSKRNEAEHADDSIKNDAVLTEPQKLIVSAIEQTNRLVTMMNSALTLSETETVLASQSSSNAGINAAASCEATGCPTPRLHSRTNLEPSISVSKIQPICTTIASQLVQLLMLTITNNFDPVIPENYKFTAPKGLAHFKYTTPNTSENSPFTLKSLLLPRIKRFTNSPLEQGTDSEAEIENPVEDRVEQSVLNESTTGKLIAESLVPLKKQSNTKVSHDLTQLHNEPQSRSIGHLKLSHRKSATGFVKILDTDIYRPVHRCHPLPSMSMTRSMPYTHAHTHRVSLRLCASMCKQLIIVLVAQNNNDGSRDDYLVRDQPLPARSRSLRYKCSSAPSLASQYVADTTFRNRSKARSPTT</sequence>
<dbReference type="CDD" id="cd13329">
    <property type="entry name" value="PH_RhoGEF"/>
    <property type="match status" value="1"/>
</dbReference>
<dbReference type="PROSITE" id="PS50010">
    <property type="entry name" value="DH_2"/>
    <property type="match status" value="1"/>
</dbReference>
<evidence type="ECO:0000256" key="5">
    <source>
        <dbReference type="SAM" id="MobiDB-lite"/>
    </source>
</evidence>
<dbReference type="GO" id="GO:0001664">
    <property type="term" value="F:G protein-coupled receptor binding"/>
    <property type="evidence" value="ECO:0007669"/>
    <property type="project" value="TreeGrafter"/>
</dbReference>
<gene>
    <name evidence="8" type="ORF">TBRA_LOCUS9230</name>
</gene>
<dbReference type="SMART" id="SM00325">
    <property type="entry name" value="RhoGEF"/>
    <property type="match status" value="1"/>
</dbReference>
<evidence type="ECO:0000313" key="9">
    <source>
        <dbReference type="Proteomes" id="UP000479190"/>
    </source>
</evidence>
<accession>A0A6H5IKV3</accession>
<dbReference type="GO" id="GO:0005085">
    <property type="term" value="F:guanyl-nucleotide exchange factor activity"/>
    <property type="evidence" value="ECO:0007669"/>
    <property type="project" value="InterPro"/>
</dbReference>
<dbReference type="OrthoDB" id="2272012at2759"/>